<evidence type="ECO:0000259" key="7">
    <source>
        <dbReference type="Pfam" id="PF17827"/>
    </source>
</evidence>
<dbReference type="InterPro" id="IPR050320">
    <property type="entry name" value="N5-glutamine_MTase"/>
</dbReference>
<dbReference type="NCBIfam" id="TIGR03534">
    <property type="entry name" value="RF_mod_PrmC"/>
    <property type="match status" value="1"/>
</dbReference>
<comment type="function">
    <text evidence="5">Methylates the class 1 translation termination release factors RF1/PrfA and RF2/PrfB on the glutamine residue of the universally conserved GGQ motif.</text>
</comment>
<evidence type="ECO:0000259" key="6">
    <source>
        <dbReference type="Pfam" id="PF05175"/>
    </source>
</evidence>
<evidence type="ECO:0000256" key="4">
    <source>
        <dbReference type="ARBA" id="ARBA00048391"/>
    </source>
</evidence>
<keyword evidence="3 5" id="KW-0949">S-adenosyl-L-methionine</keyword>
<dbReference type="PANTHER" id="PTHR18895:SF74">
    <property type="entry name" value="MTRF1L RELEASE FACTOR GLUTAMINE METHYLTRANSFERASE"/>
    <property type="match status" value="1"/>
</dbReference>
<reference evidence="8 9" key="1">
    <citation type="submission" date="2020-03" db="EMBL/GenBank/DDBJ databases">
        <authorList>
            <consortium name="Genoscope - CEA"/>
            <person name="William W."/>
        </authorList>
    </citation>
    <scope>NUCLEOTIDE SEQUENCE [LARGE SCALE GENOMIC DNA]</scope>
    <source>
        <strain evidence="9">DSM 16959</strain>
    </source>
</reference>
<dbReference type="Gene3D" id="1.10.8.10">
    <property type="entry name" value="DNA helicase RuvA subunit, C-terminal domain"/>
    <property type="match status" value="1"/>
</dbReference>
<sequence length="272" mass="28256">MNIAEALALARQLISAAEARLLLGHVLGRNSAWIEAHRDDALGETDARDFAALVARRAAGEPVAYLLGSREFYGRDFKVSPAVLIPRPDTELLVELALAALAGQPSPRVLDLGTGSGCIAITLALERPDARLTAVDAAAAALAVASQNAAAFQASVRCLEGEWFAPVGGERFDLIVSNPPYVAAGDRHLGEGDLRFEPLSALASGADGLDDIRCIVAAAPAHLESGGCLLLEHGYDQAAAVVAMLSASGFRDVASHPDLAGIPRVTGGRLVR</sequence>
<name>A0A6S6XU37_9PROT</name>
<dbReference type="PROSITE" id="PS00092">
    <property type="entry name" value="N6_MTASE"/>
    <property type="match status" value="1"/>
</dbReference>
<dbReference type="GO" id="GO:0032259">
    <property type="term" value="P:methylation"/>
    <property type="evidence" value="ECO:0007669"/>
    <property type="project" value="UniProtKB-KW"/>
</dbReference>
<comment type="catalytic activity">
    <reaction evidence="4 5">
        <text>L-glutaminyl-[peptide chain release factor] + S-adenosyl-L-methionine = N(5)-methyl-L-glutaminyl-[peptide chain release factor] + S-adenosyl-L-homocysteine + H(+)</text>
        <dbReference type="Rhea" id="RHEA:42896"/>
        <dbReference type="Rhea" id="RHEA-COMP:10271"/>
        <dbReference type="Rhea" id="RHEA-COMP:10272"/>
        <dbReference type="ChEBI" id="CHEBI:15378"/>
        <dbReference type="ChEBI" id="CHEBI:30011"/>
        <dbReference type="ChEBI" id="CHEBI:57856"/>
        <dbReference type="ChEBI" id="CHEBI:59789"/>
        <dbReference type="ChEBI" id="CHEBI:61891"/>
        <dbReference type="EC" id="2.1.1.297"/>
    </reaction>
</comment>
<dbReference type="InterPro" id="IPR004556">
    <property type="entry name" value="HemK-like"/>
</dbReference>
<dbReference type="KEGG" id="doe:DENOEST_0458"/>
<gene>
    <name evidence="5 8" type="primary">prmC</name>
    <name evidence="8" type="ORF">DENOEST_0458</name>
</gene>
<dbReference type="HAMAP" id="MF_02126">
    <property type="entry name" value="RF_methyltr_PrmC"/>
    <property type="match status" value="1"/>
</dbReference>
<keyword evidence="2 5" id="KW-0808">Transferase</keyword>
<dbReference type="InterPro" id="IPR019874">
    <property type="entry name" value="RF_methyltr_PrmC"/>
</dbReference>
<evidence type="ECO:0000313" key="9">
    <source>
        <dbReference type="Proteomes" id="UP000515733"/>
    </source>
</evidence>
<feature type="binding site" evidence="5">
    <location>
        <position position="163"/>
    </location>
    <ligand>
        <name>S-adenosyl-L-methionine</name>
        <dbReference type="ChEBI" id="CHEBI:59789"/>
    </ligand>
</feature>
<dbReference type="Proteomes" id="UP000515733">
    <property type="component" value="Chromosome"/>
</dbReference>
<dbReference type="InterPro" id="IPR002052">
    <property type="entry name" value="DNA_methylase_N6_adenine_CS"/>
</dbReference>
<organism evidence="8 9">
    <name type="scientific">Denitratisoma oestradiolicum</name>
    <dbReference type="NCBI Taxonomy" id="311182"/>
    <lineage>
        <taxon>Bacteria</taxon>
        <taxon>Pseudomonadati</taxon>
        <taxon>Pseudomonadota</taxon>
        <taxon>Betaproteobacteria</taxon>
        <taxon>Nitrosomonadales</taxon>
        <taxon>Sterolibacteriaceae</taxon>
        <taxon>Denitratisoma</taxon>
    </lineage>
</organism>
<dbReference type="GO" id="GO:0003676">
    <property type="term" value="F:nucleic acid binding"/>
    <property type="evidence" value="ECO:0007669"/>
    <property type="project" value="InterPro"/>
</dbReference>
<keyword evidence="1 5" id="KW-0489">Methyltransferase</keyword>
<dbReference type="CDD" id="cd02440">
    <property type="entry name" value="AdoMet_MTases"/>
    <property type="match status" value="1"/>
</dbReference>
<evidence type="ECO:0000313" key="8">
    <source>
        <dbReference type="EMBL" id="CAB1367623.1"/>
    </source>
</evidence>
<evidence type="ECO:0000256" key="3">
    <source>
        <dbReference type="ARBA" id="ARBA00022691"/>
    </source>
</evidence>
<dbReference type="SUPFAM" id="SSF53335">
    <property type="entry name" value="S-adenosyl-L-methionine-dependent methyltransferases"/>
    <property type="match status" value="1"/>
</dbReference>
<keyword evidence="9" id="KW-1185">Reference proteome</keyword>
<evidence type="ECO:0000256" key="5">
    <source>
        <dbReference type="HAMAP-Rule" id="MF_02126"/>
    </source>
</evidence>
<dbReference type="GO" id="GO:0102559">
    <property type="term" value="F:peptide chain release factor N(5)-glutamine methyltransferase activity"/>
    <property type="evidence" value="ECO:0007669"/>
    <property type="project" value="UniProtKB-EC"/>
</dbReference>
<dbReference type="FunFam" id="3.40.50.150:FF:000053">
    <property type="entry name" value="Release factor glutamine methyltransferase"/>
    <property type="match status" value="1"/>
</dbReference>
<accession>A0A6S6XU37</accession>
<feature type="domain" description="Release factor glutamine methyltransferase N-terminal" evidence="7">
    <location>
        <begin position="12"/>
        <end position="68"/>
    </location>
</feature>
<dbReference type="PANTHER" id="PTHR18895">
    <property type="entry name" value="HEMK METHYLTRANSFERASE"/>
    <property type="match status" value="1"/>
</dbReference>
<feature type="domain" description="Methyltransferase small" evidence="6">
    <location>
        <begin position="98"/>
        <end position="186"/>
    </location>
</feature>
<dbReference type="Gene3D" id="3.40.50.150">
    <property type="entry name" value="Vaccinia Virus protein VP39"/>
    <property type="match status" value="1"/>
</dbReference>
<feature type="binding site" evidence="5">
    <location>
        <position position="178"/>
    </location>
    <ligand>
        <name>S-adenosyl-L-methionine</name>
        <dbReference type="ChEBI" id="CHEBI:59789"/>
    </ligand>
</feature>
<evidence type="ECO:0000256" key="2">
    <source>
        <dbReference type="ARBA" id="ARBA00022679"/>
    </source>
</evidence>
<feature type="binding site" evidence="5">
    <location>
        <begin position="113"/>
        <end position="117"/>
    </location>
    <ligand>
        <name>S-adenosyl-L-methionine</name>
        <dbReference type="ChEBI" id="CHEBI:59789"/>
    </ligand>
</feature>
<feature type="binding site" evidence="5">
    <location>
        <begin position="178"/>
        <end position="181"/>
    </location>
    <ligand>
        <name>substrate</name>
    </ligand>
</feature>
<proteinExistence type="inferred from homology"/>
<dbReference type="Pfam" id="PF17827">
    <property type="entry name" value="PrmC_N"/>
    <property type="match status" value="1"/>
</dbReference>
<protein>
    <recommendedName>
        <fullName evidence="5">Release factor glutamine methyltransferase</fullName>
        <shortName evidence="5">RF MTase</shortName>
        <ecNumber evidence="5">2.1.1.297</ecNumber>
    </recommendedName>
    <alternativeName>
        <fullName evidence="5">N5-glutamine methyltransferase PrmC</fullName>
    </alternativeName>
    <alternativeName>
        <fullName evidence="5">Protein-(glutamine-N5) MTase PrmC</fullName>
    </alternativeName>
    <alternativeName>
        <fullName evidence="5">Protein-glutamine N-methyltransferase PrmC</fullName>
    </alternativeName>
</protein>
<dbReference type="InterPro" id="IPR040758">
    <property type="entry name" value="PrmC_N"/>
</dbReference>
<dbReference type="InterPro" id="IPR007848">
    <property type="entry name" value="Small_mtfrase_dom"/>
</dbReference>
<dbReference type="InterPro" id="IPR029063">
    <property type="entry name" value="SAM-dependent_MTases_sf"/>
</dbReference>
<dbReference type="Pfam" id="PF05175">
    <property type="entry name" value="MTS"/>
    <property type="match status" value="1"/>
</dbReference>
<dbReference type="EC" id="2.1.1.297" evidence="5"/>
<dbReference type="AlphaFoldDB" id="A0A6S6XU37"/>
<dbReference type="EMBL" id="LR778301">
    <property type="protein sequence ID" value="CAB1367623.1"/>
    <property type="molecule type" value="Genomic_DNA"/>
</dbReference>
<feature type="binding site" evidence="5">
    <location>
        <position position="136"/>
    </location>
    <ligand>
        <name>S-adenosyl-L-methionine</name>
        <dbReference type="ChEBI" id="CHEBI:59789"/>
    </ligand>
</feature>
<dbReference type="RefSeq" id="WP_197970485.1">
    <property type="nucleotide sequence ID" value="NZ_LR778301.1"/>
</dbReference>
<comment type="similarity">
    <text evidence="5">Belongs to the protein N5-glutamine methyltransferase family. PrmC subfamily.</text>
</comment>
<evidence type="ECO:0000256" key="1">
    <source>
        <dbReference type="ARBA" id="ARBA00022603"/>
    </source>
</evidence>
<dbReference type="NCBIfam" id="TIGR00536">
    <property type="entry name" value="hemK_fam"/>
    <property type="match status" value="1"/>
</dbReference>